<dbReference type="Gene3D" id="3.40.33.10">
    <property type="entry name" value="CAP"/>
    <property type="match status" value="1"/>
</dbReference>
<gene>
    <name evidence="3" type="ORF">IQ10_02369</name>
</gene>
<sequence>MKKMFGVMIAVVLLIFLVTFETTFEDEIKERFDQPPILSEIMDKDINDTEPLLDNKEESPVSEEMTLLLDEHEYFIGMTVQEVIDEFGEPDRKDLSAYGYEWWIYPLSKKTYMQIGVEKDQVVTVFLTGDIRGQAFSLGETYQALNEKLSFQERVDVSTSEGVFQFQLSSEDLRMRPLTELDGQWIQLYFDTFTGTLSSIRMMTNDVLLMQQPYSVTYRGTLPERPELSAEQWVAIEAGDARQIFDFTNIIRERHELEPFKWEEDVAGIAYLHSRDMSIHNYFSHTSPTYGELVDRFENGEVRFSLAGENIAAKYVDGVAAVEGWLNSEGHRINLLHEEFTHLGVGVYQDYYTQNFMTPRLF</sequence>
<evidence type="ECO:0000259" key="1">
    <source>
        <dbReference type="Pfam" id="PF00188"/>
    </source>
</evidence>
<evidence type="ECO:0000313" key="4">
    <source>
        <dbReference type="Proteomes" id="UP000315711"/>
    </source>
</evidence>
<dbReference type="PANTHER" id="PTHR31157">
    <property type="entry name" value="SCP DOMAIN-CONTAINING PROTEIN"/>
    <property type="match status" value="1"/>
</dbReference>
<keyword evidence="4" id="KW-1185">Reference proteome</keyword>
<feature type="domain" description="SCP" evidence="1">
    <location>
        <begin position="246"/>
        <end position="355"/>
    </location>
</feature>
<dbReference type="Proteomes" id="UP000315711">
    <property type="component" value="Unassembled WGS sequence"/>
</dbReference>
<dbReference type="OrthoDB" id="9783944at2"/>
<proteinExistence type="predicted"/>
<dbReference type="Pfam" id="PF14504">
    <property type="entry name" value="CAP_assoc_N"/>
    <property type="match status" value="1"/>
</dbReference>
<dbReference type="InterPro" id="IPR035940">
    <property type="entry name" value="CAP_sf"/>
</dbReference>
<organism evidence="3 4">
    <name type="scientific">Halalkalibacter nanhaiisediminis</name>
    <dbReference type="NCBI Taxonomy" id="688079"/>
    <lineage>
        <taxon>Bacteria</taxon>
        <taxon>Bacillati</taxon>
        <taxon>Bacillota</taxon>
        <taxon>Bacilli</taxon>
        <taxon>Bacillales</taxon>
        <taxon>Bacillaceae</taxon>
        <taxon>Halalkalibacter</taxon>
    </lineage>
</organism>
<evidence type="ECO:0000313" key="3">
    <source>
        <dbReference type="EMBL" id="TWI55809.1"/>
    </source>
</evidence>
<protein>
    <submittedName>
        <fullName evidence="3">Uncharacterized protein YkwD</fullName>
    </submittedName>
</protein>
<dbReference type="AlphaFoldDB" id="A0A562QGE8"/>
<dbReference type="SUPFAM" id="SSF55797">
    <property type="entry name" value="PR-1-like"/>
    <property type="match status" value="1"/>
</dbReference>
<dbReference type="InterPro" id="IPR029410">
    <property type="entry name" value="CAP_assoc"/>
</dbReference>
<accession>A0A562QGE8</accession>
<comment type="caution">
    <text evidence="3">The sequence shown here is derived from an EMBL/GenBank/DDBJ whole genome shotgun (WGS) entry which is preliminary data.</text>
</comment>
<dbReference type="EMBL" id="VLKZ01000006">
    <property type="protein sequence ID" value="TWI55809.1"/>
    <property type="molecule type" value="Genomic_DNA"/>
</dbReference>
<reference evidence="3 4" key="1">
    <citation type="journal article" date="2015" name="Stand. Genomic Sci.">
        <title>Genomic Encyclopedia of Bacterial and Archaeal Type Strains, Phase III: the genomes of soil and plant-associated and newly described type strains.</title>
        <authorList>
            <person name="Whitman W.B."/>
            <person name="Woyke T."/>
            <person name="Klenk H.P."/>
            <person name="Zhou Y."/>
            <person name="Lilburn T.G."/>
            <person name="Beck B.J."/>
            <person name="De Vos P."/>
            <person name="Vandamme P."/>
            <person name="Eisen J.A."/>
            <person name="Garrity G."/>
            <person name="Hugenholtz P."/>
            <person name="Kyrpides N.C."/>
        </authorList>
    </citation>
    <scope>NUCLEOTIDE SEQUENCE [LARGE SCALE GENOMIC DNA]</scope>
    <source>
        <strain evidence="3 4">CGMCC 1.10116</strain>
    </source>
</reference>
<dbReference type="CDD" id="cd05379">
    <property type="entry name" value="CAP_bacterial"/>
    <property type="match status" value="1"/>
</dbReference>
<dbReference type="Pfam" id="PF00188">
    <property type="entry name" value="CAP"/>
    <property type="match status" value="1"/>
</dbReference>
<evidence type="ECO:0000259" key="2">
    <source>
        <dbReference type="Pfam" id="PF14504"/>
    </source>
</evidence>
<feature type="domain" description="CAP-associated" evidence="2">
    <location>
        <begin position="76"/>
        <end position="214"/>
    </location>
</feature>
<dbReference type="PANTHER" id="PTHR31157:SF26">
    <property type="entry name" value="SCP-LIKE EXTRACELLULAR PROTEIN"/>
    <property type="match status" value="1"/>
</dbReference>
<dbReference type="InterPro" id="IPR014044">
    <property type="entry name" value="CAP_dom"/>
</dbReference>
<name>A0A562QGE8_9BACI</name>